<organism evidence="1">
    <name type="scientific">Rhizophora mucronata</name>
    <name type="common">Asiatic mangrove</name>
    <dbReference type="NCBI Taxonomy" id="61149"/>
    <lineage>
        <taxon>Eukaryota</taxon>
        <taxon>Viridiplantae</taxon>
        <taxon>Streptophyta</taxon>
        <taxon>Embryophyta</taxon>
        <taxon>Tracheophyta</taxon>
        <taxon>Spermatophyta</taxon>
        <taxon>Magnoliopsida</taxon>
        <taxon>eudicotyledons</taxon>
        <taxon>Gunneridae</taxon>
        <taxon>Pentapetalae</taxon>
        <taxon>rosids</taxon>
        <taxon>fabids</taxon>
        <taxon>Malpighiales</taxon>
        <taxon>Rhizophoraceae</taxon>
        <taxon>Rhizophora</taxon>
    </lineage>
</organism>
<reference evidence="1" key="1">
    <citation type="submission" date="2018-02" db="EMBL/GenBank/DDBJ databases">
        <title>Rhizophora mucronata_Transcriptome.</title>
        <authorList>
            <person name="Meera S.P."/>
            <person name="Sreeshan A."/>
            <person name="Augustine A."/>
        </authorList>
    </citation>
    <scope>NUCLEOTIDE SEQUENCE</scope>
    <source>
        <tissue evidence="1">Leaf</tissue>
    </source>
</reference>
<name>A0A2P2P2E5_RHIMU</name>
<evidence type="ECO:0000313" key="1">
    <source>
        <dbReference type="EMBL" id="MBX48976.1"/>
    </source>
</evidence>
<proteinExistence type="predicted"/>
<dbReference type="EMBL" id="GGEC01068492">
    <property type="protein sequence ID" value="MBX48976.1"/>
    <property type="molecule type" value="Transcribed_RNA"/>
</dbReference>
<protein>
    <submittedName>
        <fullName evidence="1">Uncharacterized protein</fullName>
    </submittedName>
</protein>
<dbReference type="AlphaFoldDB" id="A0A2P2P2E5"/>
<accession>A0A2P2P2E5</accession>
<sequence>MLQLIKLNSYEKYQRTDKKGRRKKFTLTFSSHISYIFQMFYAGPSSSTLPNPLQCNISKQLTELANKHI</sequence>